<proteinExistence type="predicted"/>
<sequence>MIQLEKKGENWREWIVIVNDKSFVLGENGSQYSDQVFNFEPKDFDLTASMLNEIDVTKLPQELSFSFYNVDGALGKYVSYITLCTHPDYLYWGYTWEIEPENSEVLYNPYVLRNEVHKILIDRLYSGNPNAAQISDDFGAFIFFDVDPSNWNQGLVLGIEKIKQYIDDAVADSERVLALGGYTNQIVASFNVSPMYQQACSSYLHYFTEFLRDMGVNADSKLDSSDGKILLSITPRTKEESLQRIAEALSLYLNSSEVNTDSIVPTNLDPLTEFKIDKFKGEIDRLKVNLRSAEAIIKYQDSLLVSRNDDSSQLPRTPIEGLYEVQIDEYKQDKKEFLNGGIKLGVFSKAGIEFDWSRLIDYFSSK</sequence>
<dbReference type="RefSeq" id="WP_171359302.1">
    <property type="nucleotide sequence ID" value="NZ_VTYN01000047.1"/>
</dbReference>
<organism evidence="1 2">
    <name type="scientific">Vibrio rotiferianus</name>
    <dbReference type="NCBI Taxonomy" id="190895"/>
    <lineage>
        <taxon>Bacteria</taxon>
        <taxon>Pseudomonadati</taxon>
        <taxon>Pseudomonadota</taxon>
        <taxon>Gammaproteobacteria</taxon>
        <taxon>Vibrionales</taxon>
        <taxon>Vibrionaceae</taxon>
        <taxon>Vibrio</taxon>
    </lineage>
</organism>
<evidence type="ECO:0000313" key="1">
    <source>
        <dbReference type="EMBL" id="NOH51054.1"/>
    </source>
</evidence>
<dbReference type="AlphaFoldDB" id="A0A7Y4E4I2"/>
<dbReference type="Proteomes" id="UP000572072">
    <property type="component" value="Unassembled WGS sequence"/>
</dbReference>
<reference evidence="1 2" key="1">
    <citation type="submission" date="2019-08" db="EMBL/GenBank/DDBJ databases">
        <title>Draft genome sequencing and comparative genomics of hatchery-associated Vibrios.</title>
        <authorList>
            <person name="Kehlet-Delgado H."/>
            <person name="Mueller R.S."/>
        </authorList>
    </citation>
    <scope>NUCLEOTIDE SEQUENCE [LARGE SCALE GENOMIC DNA]</scope>
    <source>
        <strain evidence="1 2">00-78-3</strain>
    </source>
</reference>
<dbReference type="EMBL" id="VTYN01000047">
    <property type="protein sequence ID" value="NOH51054.1"/>
    <property type="molecule type" value="Genomic_DNA"/>
</dbReference>
<evidence type="ECO:0000313" key="2">
    <source>
        <dbReference type="Proteomes" id="UP000572072"/>
    </source>
</evidence>
<gene>
    <name evidence="1" type="ORF">F0262_23830</name>
</gene>
<accession>A0A7Y4E4I2</accession>
<protein>
    <submittedName>
        <fullName evidence="1">Uncharacterized protein</fullName>
    </submittedName>
</protein>
<comment type="caution">
    <text evidence="1">The sequence shown here is derived from an EMBL/GenBank/DDBJ whole genome shotgun (WGS) entry which is preliminary data.</text>
</comment>
<name>A0A7Y4E4I2_9VIBR</name>